<dbReference type="AlphaFoldDB" id="A0A498MB19"/>
<evidence type="ECO:0000313" key="1">
    <source>
        <dbReference type="EMBL" id="RXN18081.1"/>
    </source>
</evidence>
<keyword evidence="3" id="KW-1185">Reference proteome</keyword>
<protein>
    <submittedName>
        <fullName evidence="1">Uncharacterized protein</fullName>
    </submittedName>
</protein>
<gene>
    <name evidence="1" type="ORF">ROHU_007857</name>
    <name evidence="2" type="ORF">ROHU_015286</name>
</gene>
<accession>A0A498MB19</accession>
<dbReference type="EMBL" id="QBIY01012726">
    <property type="protein sequence ID" value="RXN18081.1"/>
    <property type="molecule type" value="Genomic_DNA"/>
</dbReference>
<organism evidence="1 3">
    <name type="scientific">Labeo rohita</name>
    <name type="common">Indian major carp</name>
    <name type="synonym">Cyprinus rohita</name>
    <dbReference type="NCBI Taxonomy" id="84645"/>
    <lineage>
        <taxon>Eukaryota</taxon>
        <taxon>Metazoa</taxon>
        <taxon>Chordata</taxon>
        <taxon>Craniata</taxon>
        <taxon>Vertebrata</taxon>
        <taxon>Euteleostomi</taxon>
        <taxon>Actinopterygii</taxon>
        <taxon>Neopterygii</taxon>
        <taxon>Teleostei</taxon>
        <taxon>Ostariophysi</taxon>
        <taxon>Cypriniformes</taxon>
        <taxon>Cyprinidae</taxon>
        <taxon>Labeoninae</taxon>
        <taxon>Labeonini</taxon>
        <taxon>Labeo</taxon>
    </lineage>
</organism>
<sequence>MVQRLRGSVVFVPLGKLDFVSSGSLVEKAWRNDIPESSPTPDVLSFSHLTAAYLITSSDYFDPQFLRLTELKWVANVDFQNIVYVDAFLPVCTGVLSFVNGASF</sequence>
<evidence type="ECO:0000313" key="3">
    <source>
        <dbReference type="Proteomes" id="UP000290572"/>
    </source>
</evidence>
<proteinExistence type="predicted"/>
<comment type="caution">
    <text evidence="1">The sequence shown here is derived from an EMBL/GenBank/DDBJ whole genome shotgun (WGS) entry which is preliminary data.</text>
</comment>
<reference evidence="1 3" key="1">
    <citation type="submission" date="2018-03" db="EMBL/GenBank/DDBJ databases">
        <title>Draft genome sequence of Rohu Carp (Labeo rohita).</title>
        <authorList>
            <person name="Das P."/>
            <person name="Kushwaha B."/>
            <person name="Joshi C.G."/>
            <person name="Kumar D."/>
            <person name="Nagpure N.S."/>
            <person name="Sahoo L."/>
            <person name="Das S.P."/>
            <person name="Bit A."/>
            <person name="Patnaik S."/>
            <person name="Meher P.K."/>
            <person name="Jayasankar P."/>
            <person name="Koringa P.G."/>
            <person name="Patel N.V."/>
            <person name="Hinsu A.T."/>
            <person name="Kumar R."/>
            <person name="Pandey M."/>
            <person name="Agarwal S."/>
            <person name="Srivastava S."/>
            <person name="Singh M."/>
            <person name="Iquebal M.A."/>
            <person name="Jaiswal S."/>
            <person name="Angadi U.B."/>
            <person name="Kumar N."/>
            <person name="Raza M."/>
            <person name="Shah T.M."/>
            <person name="Rai A."/>
            <person name="Jena J.K."/>
        </authorList>
    </citation>
    <scope>NUCLEOTIDE SEQUENCE [LARGE SCALE GENOMIC DNA]</scope>
    <source>
        <strain evidence="1">DASCIFA01</strain>
        <tissue evidence="1">Testis</tissue>
    </source>
</reference>
<dbReference type="EMBL" id="QBIY01011237">
    <property type="protein sequence ID" value="RXN33847.1"/>
    <property type="molecule type" value="Genomic_DNA"/>
</dbReference>
<name>A0A498MB19_LABRO</name>
<evidence type="ECO:0000313" key="2">
    <source>
        <dbReference type="EMBL" id="RXN33847.1"/>
    </source>
</evidence>
<dbReference type="Proteomes" id="UP000290572">
    <property type="component" value="Unassembled WGS sequence"/>
</dbReference>